<evidence type="ECO:0000256" key="1">
    <source>
        <dbReference type="SAM" id="Phobius"/>
    </source>
</evidence>
<dbReference type="SUPFAM" id="SSF48452">
    <property type="entry name" value="TPR-like"/>
    <property type="match status" value="1"/>
</dbReference>
<keyword evidence="1" id="KW-0472">Membrane</keyword>
<dbReference type="Gene3D" id="1.25.40.10">
    <property type="entry name" value="Tetratricopeptide repeat domain"/>
    <property type="match status" value="1"/>
</dbReference>
<dbReference type="InterPro" id="IPR011990">
    <property type="entry name" value="TPR-like_helical_dom_sf"/>
</dbReference>
<name>A0AAD7KCJ9_9AGAR</name>
<evidence type="ECO:0000313" key="3">
    <source>
        <dbReference type="Proteomes" id="UP001215280"/>
    </source>
</evidence>
<dbReference type="EMBL" id="JARJLG010000003">
    <property type="protein sequence ID" value="KAJ7782531.1"/>
    <property type="molecule type" value="Genomic_DNA"/>
</dbReference>
<evidence type="ECO:0000313" key="2">
    <source>
        <dbReference type="EMBL" id="KAJ7782531.1"/>
    </source>
</evidence>
<proteinExistence type="predicted"/>
<accession>A0AAD7KCJ9</accession>
<reference evidence="2" key="1">
    <citation type="submission" date="2023-03" db="EMBL/GenBank/DDBJ databases">
        <title>Massive genome expansion in bonnet fungi (Mycena s.s.) driven by repeated elements and novel gene families across ecological guilds.</title>
        <authorList>
            <consortium name="Lawrence Berkeley National Laboratory"/>
            <person name="Harder C.B."/>
            <person name="Miyauchi S."/>
            <person name="Viragh M."/>
            <person name="Kuo A."/>
            <person name="Thoen E."/>
            <person name="Andreopoulos B."/>
            <person name="Lu D."/>
            <person name="Skrede I."/>
            <person name="Drula E."/>
            <person name="Henrissat B."/>
            <person name="Morin E."/>
            <person name="Kohler A."/>
            <person name="Barry K."/>
            <person name="LaButti K."/>
            <person name="Morin E."/>
            <person name="Salamov A."/>
            <person name="Lipzen A."/>
            <person name="Mereny Z."/>
            <person name="Hegedus B."/>
            <person name="Baldrian P."/>
            <person name="Stursova M."/>
            <person name="Weitz H."/>
            <person name="Taylor A."/>
            <person name="Grigoriev I.V."/>
            <person name="Nagy L.G."/>
            <person name="Martin F."/>
            <person name="Kauserud H."/>
        </authorList>
    </citation>
    <scope>NUCLEOTIDE SEQUENCE</scope>
    <source>
        <strain evidence="2">CBHHK188m</strain>
    </source>
</reference>
<dbReference type="Proteomes" id="UP001215280">
    <property type="component" value="Unassembled WGS sequence"/>
</dbReference>
<keyword evidence="3" id="KW-1185">Reference proteome</keyword>
<keyword evidence="1" id="KW-1133">Transmembrane helix</keyword>
<dbReference type="Pfam" id="PF13374">
    <property type="entry name" value="TPR_10"/>
    <property type="match status" value="1"/>
</dbReference>
<organism evidence="2 3">
    <name type="scientific">Mycena maculata</name>
    <dbReference type="NCBI Taxonomy" id="230809"/>
    <lineage>
        <taxon>Eukaryota</taxon>
        <taxon>Fungi</taxon>
        <taxon>Dikarya</taxon>
        <taxon>Basidiomycota</taxon>
        <taxon>Agaricomycotina</taxon>
        <taxon>Agaricomycetes</taxon>
        <taxon>Agaricomycetidae</taxon>
        <taxon>Agaricales</taxon>
        <taxon>Marasmiineae</taxon>
        <taxon>Mycenaceae</taxon>
        <taxon>Mycena</taxon>
    </lineage>
</organism>
<sequence length="333" mass="36853">MACRRAVDVTNVERQKCALVHSLTTLSTCLAAVGRDEDALVVSEEAAMIYGLSVSNMWLDTFIFRTQELGANAFHSLSLRLAGFGCLDEALEHAEQAIDLYRELVSLIPRHFPTLAFSLQNLASILWKVGRHKESLLACEEATEILRTVANTETYFLPALVGASDQLAAYLSEKGNGARASAVTIESTEIRRMIACQPSQRNFFSEMEKETWQEDEEDEYGETATELYDEYYDLLLCCNVRDGGGSRSSAAADTPFSCESALHRTTSQISESGAEEGVQEAEITKLGQTHLTNFLAKPLEVNISLKVKMSSTPMDVLWWIGLVIFGGILWSRI</sequence>
<keyword evidence="1" id="KW-0812">Transmembrane</keyword>
<dbReference type="AlphaFoldDB" id="A0AAD7KCJ9"/>
<comment type="caution">
    <text evidence="2">The sequence shown here is derived from an EMBL/GenBank/DDBJ whole genome shotgun (WGS) entry which is preliminary data.</text>
</comment>
<feature type="transmembrane region" description="Helical" evidence="1">
    <location>
        <begin position="316"/>
        <end position="332"/>
    </location>
</feature>
<protein>
    <recommendedName>
        <fullName evidence="4">Tetratricopeptide repeat</fullName>
    </recommendedName>
</protein>
<gene>
    <name evidence="2" type="ORF">DFH07DRAFT_790986</name>
</gene>
<evidence type="ECO:0008006" key="4">
    <source>
        <dbReference type="Google" id="ProtNLM"/>
    </source>
</evidence>